<dbReference type="OrthoDB" id="5345779at2759"/>
<evidence type="ECO:0008006" key="3">
    <source>
        <dbReference type="Google" id="ProtNLM"/>
    </source>
</evidence>
<dbReference type="InParanoid" id="A0A0H2RZQ2"/>
<dbReference type="Proteomes" id="UP000053477">
    <property type="component" value="Unassembled WGS sequence"/>
</dbReference>
<name>A0A0H2RZQ2_9AGAM</name>
<organism evidence="1 2">
    <name type="scientific">Schizopora paradoxa</name>
    <dbReference type="NCBI Taxonomy" id="27342"/>
    <lineage>
        <taxon>Eukaryota</taxon>
        <taxon>Fungi</taxon>
        <taxon>Dikarya</taxon>
        <taxon>Basidiomycota</taxon>
        <taxon>Agaricomycotina</taxon>
        <taxon>Agaricomycetes</taxon>
        <taxon>Hymenochaetales</taxon>
        <taxon>Schizoporaceae</taxon>
        <taxon>Schizopora</taxon>
    </lineage>
</organism>
<dbReference type="Gene3D" id="3.80.10.10">
    <property type="entry name" value="Ribonuclease Inhibitor"/>
    <property type="match status" value="1"/>
</dbReference>
<gene>
    <name evidence="1" type="ORF">SCHPADRAFT_937291</name>
</gene>
<dbReference type="SUPFAM" id="SSF52047">
    <property type="entry name" value="RNI-like"/>
    <property type="match status" value="1"/>
</dbReference>
<reference evidence="1 2" key="1">
    <citation type="submission" date="2015-04" db="EMBL/GenBank/DDBJ databases">
        <title>Complete genome sequence of Schizopora paradoxa KUC8140, a cosmopolitan wood degrader in East Asia.</title>
        <authorList>
            <consortium name="DOE Joint Genome Institute"/>
            <person name="Min B."/>
            <person name="Park H."/>
            <person name="Jang Y."/>
            <person name="Kim J.-J."/>
            <person name="Kim K.H."/>
            <person name="Pangilinan J."/>
            <person name="Lipzen A."/>
            <person name="Riley R."/>
            <person name="Grigoriev I.V."/>
            <person name="Spatafora J.W."/>
            <person name="Choi I.-G."/>
        </authorList>
    </citation>
    <scope>NUCLEOTIDE SEQUENCE [LARGE SCALE GENOMIC DNA]</scope>
    <source>
        <strain evidence="1 2">KUC8140</strain>
    </source>
</reference>
<accession>A0A0H2RZQ2</accession>
<dbReference type="InterPro" id="IPR032675">
    <property type="entry name" value="LRR_dom_sf"/>
</dbReference>
<dbReference type="AlphaFoldDB" id="A0A0H2RZQ2"/>
<dbReference type="EMBL" id="KQ085908">
    <property type="protein sequence ID" value="KLO17097.1"/>
    <property type="molecule type" value="Genomic_DNA"/>
</dbReference>
<sequence length="450" mass="51278">MDIPDELLFYILELAVEEHDYEDDSPWREAAFSCHRWTVLESNGAGGSLADEKNTAWLSSNRDLHRMQLTRSMEIKLATSLTCKRWLALTTELMYRTILVRRKSTLEALLNTLDEESERGRWTKGIFLYLDVPWGKNFDEKNMDQLLMRLVVHCPNLIALVWEPITNLFHNFADLLASSSSILNLPALRYISCYTPFGINTTTIAILSKMPSIVALRIEHALLHLEFVSATAKPLALCFPSLKALYLGGVSKPALAHISSWSMPKLEELSLHFDFYQIEEDVEPILRACGARLVTLDVRAYHRLDIIVVLALCPNLITFSCDIGHDWLHDEEVLPPLPLHRKLSRIGFYSDLDLGSFISAATNVISKLDRAHFPHLSSLRLLATYHLTHYLREGGWDAMDTSKSVEWIKIRRRCAAEGIRLEDVTVVTGHEFGTLLPCNDVERSFIYLDN</sequence>
<proteinExistence type="predicted"/>
<evidence type="ECO:0000313" key="1">
    <source>
        <dbReference type="EMBL" id="KLO17097.1"/>
    </source>
</evidence>
<keyword evidence="2" id="KW-1185">Reference proteome</keyword>
<evidence type="ECO:0000313" key="2">
    <source>
        <dbReference type="Proteomes" id="UP000053477"/>
    </source>
</evidence>
<protein>
    <recommendedName>
        <fullName evidence="3">F-box domain-containing protein</fullName>
    </recommendedName>
</protein>